<dbReference type="AlphaFoldDB" id="A0AAE3D8U6"/>
<dbReference type="InterPro" id="IPR018891">
    <property type="entry name" value="AIPR_C"/>
</dbReference>
<comment type="caution">
    <text evidence="3">The sequence shown here is derived from an EMBL/GenBank/DDBJ whole genome shotgun (WGS) entry which is preliminary data.</text>
</comment>
<dbReference type="InterPro" id="IPR055101">
    <property type="entry name" value="AIPR_N"/>
</dbReference>
<evidence type="ECO:0000313" key="4">
    <source>
        <dbReference type="Proteomes" id="UP001197795"/>
    </source>
</evidence>
<organism evidence="3 4">
    <name type="scientific">Waltera acetigignens</name>
    <dbReference type="NCBI Taxonomy" id="2981769"/>
    <lineage>
        <taxon>Bacteria</taxon>
        <taxon>Bacillati</taxon>
        <taxon>Bacillota</taxon>
        <taxon>Clostridia</taxon>
        <taxon>Lachnospirales</taxon>
        <taxon>Lachnospiraceae</taxon>
        <taxon>Waltera</taxon>
    </lineage>
</organism>
<evidence type="ECO:0000259" key="1">
    <source>
        <dbReference type="Pfam" id="PF10592"/>
    </source>
</evidence>
<accession>A0AAE3D8U6</accession>
<evidence type="ECO:0000259" key="2">
    <source>
        <dbReference type="Pfam" id="PF22879"/>
    </source>
</evidence>
<sequence length="697" mass="80194">MDTETYQTSLSEFRTHLWDEIQLNVATNLSVDREEFLEYVAEQLTEAEEIDDFSYVPYEGFGRRNRRIQIDGYSYSELDECLNVFIATPMTYDEDETLIATDANRYIGMAAAFLDNAEYIVENAEESAPGYGFATDVIGMYSDVRKYKIYLISDKIKSKTLTQLDNIQARGKDVECHVWDISRIFELTTSSMGREEIVIRFADFGIKGLPCLLASETPDYKAYLCNIPGMVLAILYNKYGGRLLEGNVRSFLQVRGKVNKGIRYTILNEPEMFFAYNNGIAATAYDMKVESIEGISYITEITSLQIVNGGQTTASLATALVKDKKDHSEENIRKIHIPMKLSLVLPEKSDKLIGNIARYANSQNKVSDADLWSNHPYHIRMEDFSRRIIAPATNGRQYGTYWYYERANGQYAQETYKSTPKEKARFLEHHPKNQKITKTEFAKYMHVYQQRPDIASMGGQKAFVKFADQVSTAWDKDNTTFNEEYFKNAVSIALLFRESDKIVRKQSWYRSYKANIVEYALAKIFYTVNTQYPNSAINLKNIWQKQILSAEWVKQIEDASFAMYQYLIRKDRGVENVTEWAKREACWKGAKELPYTLLPEFAKELQSREIAASEAKDAKRSQRQTDKLNNLVEVVNYGPEKWAALLEWNISHRVMSPSEIHQIQLAKSMDGGLITSDRKCQKVLSILKKCRIEGFPG</sequence>
<dbReference type="Pfam" id="PF22879">
    <property type="entry name" value="AIPR_N"/>
    <property type="match status" value="1"/>
</dbReference>
<reference evidence="3 4" key="1">
    <citation type="submission" date="2021-10" db="EMBL/GenBank/DDBJ databases">
        <title>Anaerobic single-cell dispensing facilitates the cultivation of human gut bacteria.</title>
        <authorList>
            <person name="Afrizal A."/>
        </authorList>
    </citation>
    <scope>NUCLEOTIDE SEQUENCE [LARGE SCALE GENOMIC DNA]</scope>
    <source>
        <strain evidence="3 4">CLA-AA-H273</strain>
    </source>
</reference>
<dbReference type="RefSeq" id="WP_118502122.1">
    <property type="nucleotide sequence ID" value="NZ_JAJEPV010000028.1"/>
</dbReference>
<feature type="domain" description="Abortive infection phage resistance protein N-terminal" evidence="2">
    <location>
        <begin position="36"/>
        <end position="185"/>
    </location>
</feature>
<proteinExistence type="predicted"/>
<gene>
    <name evidence="3" type="ORF">LKD75_11635</name>
</gene>
<name>A0AAE3D8U6_9FIRM</name>
<dbReference type="EMBL" id="JAJEPV010000028">
    <property type="protein sequence ID" value="MCC2120225.1"/>
    <property type="molecule type" value="Genomic_DNA"/>
</dbReference>
<feature type="domain" description="Abortive phage infection protein C-terminal" evidence="1">
    <location>
        <begin position="244"/>
        <end position="563"/>
    </location>
</feature>
<dbReference type="Proteomes" id="UP001197795">
    <property type="component" value="Unassembled WGS sequence"/>
</dbReference>
<dbReference type="Pfam" id="PF10592">
    <property type="entry name" value="AIPR"/>
    <property type="match status" value="1"/>
</dbReference>
<protein>
    <submittedName>
        <fullName evidence="3">AIPR family protein</fullName>
    </submittedName>
</protein>
<evidence type="ECO:0000313" key="3">
    <source>
        <dbReference type="EMBL" id="MCC2120225.1"/>
    </source>
</evidence>
<keyword evidence="4" id="KW-1185">Reference proteome</keyword>